<dbReference type="EMBL" id="WBVX01000004">
    <property type="protein sequence ID" value="KAB2688412.1"/>
    <property type="molecule type" value="Genomic_DNA"/>
</dbReference>
<evidence type="ECO:0000256" key="8">
    <source>
        <dbReference type="RuleBase" id="RU363032"/>
    </source>
</evidence>
<dbReference type="PANTHER" id="PTHR42929">
    <property type="entry name" value="INNER MEMBRANE ABC TRANSPORTER PERMEASE PROTEIN YDCU-RELATED-RELATED"/>
    <property type="match status" value="1"/>
</dbReference>
<feature type="transmembrane region" description="Helical" evidence="8">
    <location>
        <begin position="12"/>
        <end position="30"/>
    </location>
</feature>
<keyword evidence="12" id="KW-1185">Reference proteome</keyword>
<dbReference type="Proteomes" id="UP000430843">
    <property type="component" value="Unassembled WGS sequence"/>
</dbReference>
<feature type="transmembrane region" description="Helical" evidence="8">
    <location>
        <begin position="150"/>
        <end position="173"/>
    </location>
</feature>
<comment type="similarity">
    <text evidence="2">Belongs to the binding-protein-dependent transport system permease family. CysTW subfamily.</text>
</comment>
<dbReference type="Gene3D" id="1.10.3720.10">
    <property type="entry name" value="MetI-like"/>
    <property type="match status" value="1"/>
</dbReference>
<name>A0A6L3YUV7_9HYPH</name>
<dbReference type="GO" id="GO:0055085">
    <property type="term" value="P:transmembrane transport"/>
    <property type="evidence" value="ECO:0007669"/>
    <property type="project" value="InterPro"/>
</dbReference>
<evidence type="ECO:0000256" key="1">
    <source>
        <dbReference type="ARBA" id="ARBA00004651"/>
    </source>
</evidence>
<evidence type="ECO:0000313" key="13">
    <source>
        <dbReference type="Proteomes" id="UP000481643"/>
    </source>
</evidence>
<evidence type="ECO:0000313" key="10">
    <source>
        <dbReference type="EMBL" id="KAB2667503.1"/>
    </source>
</evidence>
<keyword evidence="4" id="KW-1003">Cell membrane</keyword>
<dbReference type="PANTHER" id="PTHR42929:SF1">
    <property type="entry name" value="INNER MEMBRANE ABC TRANSPORTER PERMEASE PROTEIN YDCU-RELATED"/>
    <property type="match status" value="1"/>
</dbReference>
<dbReference type="CDD" id="cd06261">
    <property type="entry name" value="TM_PBP2"/>
    <property type="match status" value="1"/>
</dbReference>
<dbReference type="EMBL" id="WBWA01000001">
    <property type="protein sequence ID" value="KAB2667503.1"/>
    <property type="molecule type" value="Genomic_DNA"/>
</dbReference>
<evidence type="ECO:0000313" key="11">
    <source>
        <dbReference type="EMBL" id="KAB2688412.1"/>
    </source>
</evidence>
<keyword evidence="7 8" id="KW-0472">Membrane</keyword>
<keyword evidence="3 8" id="KW-0813">Transport</keyword>
<dbReference type="SUPFAM" id="SSF161098">
    <property type="entry name" value="MetI-like"/>
    <property type="match status" value="1"/>
</dbReference>
<keyword evidence="6 8" id="KW-1133">Transmembrane helix</keyword>
<feature type="transmembrane region" description="Helical" evidence="8">
    <location>
        <begin position="205"/>
        <end position="232"/>
    </location>
</feature>
<evidence type="ECO:0000256" key="3">
    <source>
        <dbReference type="ARBA" id="ARBA00022448"/>
    </source>
</evidence>
<dbReference type="Proteomes" id="UP000481643">
    <property type="component" value="Unassembled WGS sequence"/>
</dbReference>
<feature type="transmembrane region" description="Helical" evidence="8">
    <location>
        <begin position="66"/>
        <end position="92"/>
    </location>
</feature>
<dbReference type="RefSeq" id="WP_151651325.1">
    <property type="nucleotide sequence ID" value="NZ_JAKVTF010000002.1"/>
</dbReference>
<dbReference type="InterPro" id="IPR000515">
    <property type="entry name" value="MetI-like"/>
</dbReference>
<evidence type="ECO:0000256" key="6">
    <source>
        <dbReference type="ARBA" id="ARBA00022989"/>
    </source>
</evidence>
<dbReference type="InterPro" id="IPR035906">
    <property type="entry name" value="MetI-like_sf"/>
</dbReference>
<reference evidence="12 13" key="1">
    <citation type="submission" date="2019-09" db="EMBL/GenBank/DDBJ databases">
        <title>Taxonomic organization of the family Brucellaceae based on a phylogenomic approach.</title>
        <authorList>
            <person name="Leclercq S."/>
            <person name="Cloeckaert A."/>
            <person name="Zygmunt M.S."/>
        </authorList>
    </citation>
    <scope>NUCLEOTIDE SEQUENCE [LARGE SCALE GENOMIC DNA]</scope>
    <source>
        <strain evidence="10 12">LMG 18957</strain>
        <strain evidence="11 13">WS1830</strain>
    </source>
</reference>
<feature type="domain" description="ABC transmembrane type-1" evidence="9">
    <location>
        <begin position="67"/>
        <end position="274"/>
    </location>
</feature>
<proteinExistence type="inferred from homology"/>
<dbReference type="GO" id="GO:0005886">
    <property type="term" value="C:plasma membrane"/>
    <property type="evidence" value="ECO:0007669"/>
    <property type="project" value="UniProtKB-SubCell"/>
</dbReference>
<protein>
    <submittedName>
        <fullName evidence="11">ABC transporter permease</fullName>
    </submittedName>
</protein>
<dbReference type="Pfam" id="PF00528">
    <property type="entry name" value="BPD_transp_1"/>
    <property type="match status" value="1"/>
</dbReference>
<feature type="transmembrane region" description="Helical" evidence="8">
    <location>
        <begin position="99"/>
        <end position="117"/>
    </location>
</feature>
<organism evidence="11 13">
    <name type="scientific">Brucella tritici</name>
    <dbReference type="NCBI Taxonomy" id="94626"/>
    <lineage>
        <taxon>Bacteria</taxon>
        <taxon>Pseudomonadati</taxon>
        <taxon>Pseudomonadota</taxon>
        <taxon>Alphaproteobacteria</taxon>
        <taxon>Hyphomicrobiales</taxon>
        <taxon>Brucellaceae</taxon>
        <taxon>Brucella/Ochrobactrum group</taxon>
        <taxon>Brucella</taxon>
    </lineage>
</organism>
<evidence type="ECO:0000259" key="9">
    <source>
        <dbReference type="PROSITE" id="PS50928"/>
    </source>
</evidence>
<evidence type="ECO:0000256" key="5">
    <source>
        <dbReference type="ARBA" id="ARBA00022692"/>
    </source>
</evidence>
<feature type="transmembrane region" description="Helical" evidence="8">
    <location>
        <begin position="253"/>
        <end position="274"/>
    </location>
</feature>
<keyword evidence="5 8" id="KW-0812">Transmembrane</keyword>
<comment type="subcellular location">
    <subcellularLocation>
        <location evidence="1 8">Cell membrane</location>
        <topology evidence="1 8">Multi-pass membrane protein</topology>
    </subcellularLocation>
</comment>
<evidence type="ECO:0000256" key="2">
    <source>
        <dbReference type="ARBA" id="ARBA00007069"/>
    </source>
</evidence>
<evidence type="ECO:0000256" key="7">
    <source>
        <dbReference type="ARBA" id="ARBA00023136"/>
    </source>
</evidence>
<dbReference type="PROSITE" id="PS50928">
    <property type="entry name" value="ABC_TM1"/>
    <property type="match status" value="1"/>
</dbReference>
<dbReference type="AlphaFoldDB" id="A0A6L3YUV7"/>
<comment type="caution">
    <text evidence="11">The sequence shown here is derived from an EMBL/GenBank/DDBJ whole genome shotgun (WGS) entry which is preliminary data.</text>
</comment>
<sequence length="286" mass="31276">MMEANNNRAKYLITPALIIGLLIVAAYSYFGLSSFFLKGPPGTQFAGEVTLNNYWRVLFTGANQSILFSTLWASLVMSVITVAIAVPMAMVIVRSKREWVGTLIMLAIAVTFLSGGVTRAYSWLVLLGNRGLINLSLIELGIVSKPIQFLYNWSGVGIAITHYLLPFAVFTLIGVVQNLNVSVEEAARSLGASRTTTFWRITMPILLPGLMVTLVLVYSIALASFLFPMVLGGGKVRMVANQIYDRMFTEYDVPYAAATAVVFLISAFASIWLINLVAKKIKKAVS</sequence>
<accession>A0A6L3YUV7</accession>
<evidence type="ECO:0000313" key="12">
    <source>
        <dbReference type="Proteomes" id="UP000430843"/>
    </source>
</evidence>
<gene>
    <name evidence="10" type="ORF">F9K91_01825</name>
    <name evidence="11" type="ORF">F9L08_05840</name>
</gene>
<evidence type="ECO:0000256" key="4">
    <source>
        <dbReference type="ARBA" id="ARBA00022475"/>
    </source>
</evidence>